<evidence type="ECO:0000256" key="5">
    <source>
        <dbReference type="ARBA" id="ARBA00023235"/>
    </source>
</evidence>
<dbReference type="EMBL" id="CAFBMT010000001">
    <property type="protein sequence ID" value="CAB4910743.1"/>
    <property type="molecule type" value="Genomic_DNA"/>
</dbReference>
<keyword evidence="3" id="KW-0133">Cell shape</keyword>
<dbReference type="EMBL" id="CAFBOL010000039">
    <property type="protein sequence ID" value="CAB4993120.1"/>
    <property type="molecule type" value="Genomic_DNA"/>
</dbReference>
<dbReference type="GO" id="GO:0008360">
    <property type="term" value="P:regulation of cell shape"/>
    <property type="evidence" value="ECO:0007669"/>
    <property type="project" value="UniProtKB-KW"/>
</dbReference>
<dbReference type="PROSITE" id="PS00924">
    <property type="entry name" value="ASP_GLU_RACEMASE_2"/>
    <property type="match status" value="1"/>
</dbReference>
<accession>A0A6J7C403</accession>
<evidence type="ECO:0000256" key="6">
    <source>
        <dbReference type="ARBA" id="ARBA00023316"/>
    </source>
</evidence>
<sequence length="271" mass="29006">MDRPIGMFDSGFGGLTVARAVIDLLPNEHLVYIGDTGRYPYGPRPQTEVREFAHQLAWSLVNDFDVKAIVVACNTASAAALHELEHEMPVPVFDVVAPGARALVSATHSGRIGVIGTVGTISSGAYEREVEALDVEVTLTAAACPGFVEFVERGQTSGDDVTILAERLLAPVKQANVDALLLGCTHYPYLARVIHEVMGPEVTLVSSADETAFVVRDRLGAAGLLRDIASAALEPAQHRFLSSGDISWFADLGGRLLGPELRDAAQWHHDT</sequence>
<dbReference type="InterPro" id="IPR001920">
    <property type="entry name" value="Asp/Glu_race"/>
</dbReference>
<dbReference type="InterPro" id="IPR015942">
    <property type="entry name" value="Asp/Glu/hydantoin_racemase"/>
</dbReference>
<dbReference type="EMBL" id="CAFAAV010000102">
    <property type="protein sequence ID" value="CAB4821669.1"/>
    <property type="molecule type" value="Genomic_DNA"/>
</dbReference>
<evidence type="ECO:0000256" key="4">
    <source>
        <dbReference type="ARBA" id="ARBA00022984"/>
    </source>
</evidence>
<dbReference type="Gene3D" id="3.40.50.1860">
    <property type="match status" value="2"/>
</dbReference>
<proteinExistence type="inferred from homology"/>
<dbReference type="HAMAP" id="MF_00258">
    <property type="entry name" value="Glu_racemase"/>
    <property type="match status" value="1"/>
</dbReference>
<gene>
    <name evidence="8" type="ORF">UFOPK2656_00395</name>
    <name evidence="9" type="ORF">UFOPK3099_01419</name>
    <name evidence="10" type="ORF">UFOPK3267_02281</name>
    <name evidence="11" type="ORF">UFOPK3651_00163</name>
    <name evidence="12" type="ORF">UFOPK3931_01603</name>
    <name evidence="7" type="ORF">UFOPK4189_00392</name>
</gene>
<organism evidence="10">
    <name type="scientific">freshwater metagenome</name>
    <dbReference type="NCBI Taxonomy" id="449393"/>
    <lineage>
        <taxon>unclassified sequences</taxon>
        <taxon>metagenomes</taxon>
        <taxon>ecological metagenomes</taxon>
    </lineage>
</organism>
<dbReference type="GO" id="GO:0008881">
    <property type="term" value="F:glutamate racemase activity"/>
    <property type="evidence" value="ECO:0007669"/>
    <property type="project" value="UniProtKB-EC"/>
</dbReference>
<dbReference type="PANTHER" id="PTHR21198:SF2">
    <property type="entry name" value="GLUTAMATE RACEMASE"/>
    <property type="match status" value="1"/>
</dbReference>
<evidence type="ECO:0000256" key="2">
    <source>
        <dbReference type="ARBA" id="ARBA00013090"/>
    </source>
</evidence>
<dbReference type="EMBL" id="CAESGF010000002">
    <property type="protein sequence ID" value="CAB4362613.1"/>
    <property type="molecule type" value="Genomic_DNA"/>
</dbReference>
<dbReference type="InterPro" id="IPR033134">
    <property type="entry name" value="Asp/Glu_racemase_AS_2"/>
</dbReference>
<keyword evidence="6" id="KW-0961">Cell wall biogenesis/degradation</keyword>
<comment type="catalytic activity">
    <reaction evidence="1">
        <text>L-glutamate = D-glutamate</text>
        <dbReference type="Rhea" id="RHEA:12813"/>
        <dbReference type="ChEBI" id="CHEBI:29985"/>
        <dbReference type="ChEBI" id="CHEBI:29986"/>
        <dbReference type="EC" id="5.1.1.3"/>
    </reaction>
</comment>
<dbReference type="GO" id="GO:0071555">
    <property type="term" value="P:cell wall organization"/>
    <property type="evidence" value="ECO:0007669"/>
    <property type="project" value="UniProtKB-KW"/>
</dbReference>
<name>A0A6J7C403_9ZZZZ</name>
<evidence type="ECO:0000313" key="8">
    <source>
        <dbReference type="EMBL" id="CAB4706719.1"/>
    </source>
</evidence>
<protein>
    <recommendedName>
        <fullName evidence="2">glutamate racemase</fullName>
        <ecNumber evidence="2">5.1.1.3</ecNumber>
    </recommendedName>
</protein>
<evidence type="ECO:0000313" key="9">
    <source>
        <dbReference type="EMBL" id="CAB4821669.1"/>
    </source>
</evidence>
<dbReference type="AlphaFoldDB" id="A0A6J7C403"/>
<dbReference type="EMBL" id="CAFBIY010000152">
    <property type="protein sequence ID" value="CAB4852762.1"/>
    <property type="molecule type" value="Genomic_DNA"/>
</dbReference>
<evidence type="ECO:0000313" key="10">
    <source>
        <dbReference type="EMBL" id="CAB4852762.1"/>
    </source>
</evidence>
<dbReference type="FunFam" id="3.40.50.1860:FF:000001">
    <property type="entry name" value="Glutamate racemase"/>
    <property type="match status" value="1"/>
</dbReference>
<evidence type="ECO:0000313" key="12">
    <source>
        <dbReference type="EMBL" id="CAB4993120.1"/>
    </source>
</evidence>
<evidence type="ECO:0000313" key="11">
    <source>
        <dbReference type="EMBL" id="CAB4910743.1"/>
    </source>
</evidence>
<dbReference type="PANTHER" id="PTHR21198">
    <property type="entry name" value="GLUTAMATE RACEMASE"/>
    <property type="match status" value="1"/>
</dbReference>
<keyword evidence="4" id="KW-0573">Peptidoglycan synthesis</keyword>
<dbReference type="SUPFAM" id="SSF53681">
    <property type="entry name" value="Aspartate/glutamate racemase"/>
    <property type="match status" value="2"/>
</dbReference>
<reference evidence="10" key="1">
    <citation type="submission" date="2020-05" db="EMBL/GenBank/DDBJ databases">
        <authorList>
            <person name="Chiriac C."/>
            <person name="Salcher M."/>
            <person name="Ghai R."/>
            <person name="Kavagutti S V."/>
        </authorList>
    </citation>
    <scope>NUCLEOTIDE SEQUENCE</scope>
</reference>
<dbReference type="NCBIfam" id="TIGR00067">
    <property type="entry name" value="glut_race"/>
    <property type="match status" value="1"/>
</dbReference>
<dbReference type="InterPro" id="IPR018187">
    <property type="entry name" value="Asp/Glu_racemase_AS_1"/>
</dbReference>
<evidence type="ECO:0000256" key="3">
    <source>
        <dbReference type="ARBA" id="ARBA00022960"/>
    </source>
</evidence>
<dbReference type="GO" id="GO:0009252">
    <property type="term" value="P:peptidoglycan biosynthetic process"/>
    <property type="evidence" value="ECO:0007669"/>
    <property type="project" value="UniProtKB-KW"/>
</dbReference>
<keyword evidence="5" id="KW-0413">Isomerase</keyword>
<dbReference type="Pfam" id="PF01177">
    <property type="entry name" value="Asp_Glu_race"/>
    <property type="match status" value="1"/>
</dbReference>
<dbReference type="EMBL" id="CAEZYF010000002">
    <property type="protein sequence ID" value="CAB4706719.1"/>
    <property type="molecule type" value="Genomic_DNA"/>
</dbReference>
<dbReference type="EC" id="5.1.1.3" evidence="2"/>
<dbReference type="InterPro" id="IPR004391">
    <property type="entry name" value="Glu_race"/>
</dbReference>
<dbReference type="PROSITE" id="PS00923">
    <property type="entry name" value="ASP_GLU_RACEMASE_1"/>
    <property type="match status" value="1"/>
</dbReference>
<evidence type="ECO:0000256" key="1">
    <source>
        <dbReference type="ARBA" id="ARBA00001602"/>
    </source>
</evidence>
<evidence type="ECO:0000313" key="7">
    <source>
        <dbReference type="EMBL" id="CAB4362613.1"/>
    </source>
</evidence>